<keyword evidence="2" id="KW-1185">Reference proteome</keyword>
<name>A0ABR2MFH7_9ASPA</name>
<organism evidence="1 2">
    <name type="scientific">Platanthera guangdongensis</name>
    <dbReference type="NCBI Taxonomy" id="2320717"/>
    <lineage>
        <taxon>Eukaryota</taxon>
        <taxon>Viridiplantae</taxon>
        <taxon>Streptophyta</taxon>
        <taxon>Embryophyta</taxon>
        <taxon>Tracheophyta</taxon>
        <taxon>Spermatophyta</taxon>
        <taxon>Magnoliopsida</taxon>
        <taxon>Liliopsida</taxon>
        <taxon>Asparagales</taxon>
        <taxon>Orchidaceae</taxon>
        <taxon>Orchidoideae</taxon>
        <taxon>Orchideae</taxon>
        <taxon>Orchidinae</taxon>
        <taxon>Platanthera</taxon>
    </lineage>
</organism>
<sequence length="76" mass="9016">MHFSAKDRTTVAWMKFVRTAPVVVAGRKTIRRKDRCSPEERRRRKMCARRIGEGERFAARQKKEVLMRQYTSTEDG</sequence>
<evidence type="ECO:0000313" key="1">
    <source>
        <dbReference type="EMBL" id="KAK8962908.1"/>
    </source>
</evidence>
<dbReference type="Proteomes" id="UP001412067">
    <property type="component" value="Unassembled WGS sequence"/>
</dbReference>
<protein>
    <submittedName>
        <fullName evidence="1">Uncharacterized protein</fullName>
    </submittedName>
</protein>
<gene>
    <name evidence="1" type="ORF">KSP40_PGU010889</name>
</gene>
<comment type="caution">
    <text evidence="1">The sequence shown here is derived from an EMBL/GenBank/DDBJ whole genome shotgun (WGS) entry which is preliminary data.</text>
</comment>
<reference evidence="1 2" key="1">
    <citation type="journal article" date="2022" name="Nat. Plants">
        <title>Genomes of leafy and leafless Platanthera orchids illuminate the evolution of mycoheterotrophy.</title>
        <authorList>
            <person name="Li M.H."/>
            <person name="Liu K.W."/>
            <person name="Li Z."/>
            <person name="Lu H.C."/>
            <person name="Ye Q.L."/>
            <person name="Zhang D."/>
            <person name="Wang J.Y."/>
            <person name="Li Y.F."/>
            <person name="Zhong Z.M."/>
            <person name="Liu X."/>
            <person name="Yu X."/>
            <person name="Liu D.K."/>
            <person name="Tu X.D."/>
            <person name="Liu B."/>
            <person name="Hao Y."/>
            <person name="Liao X.Y."/>
            <person name="Jiang Y.T."/>
            <person name="Sun W.H."/>
            <person name="Chen J."/>
            <person name="Chen Y.Q."/>
            <person name="Ai Y."/>
            <person name="Zhai J.W."/>
            <person name="Wu S.S."/>
            <person name="Zhou Z."/>
            <person name="Hsiao Y.Y."/>
            <person name="Wu W.L."/>
            <person name="Chen Y.Y."/>
            <person name="Lin Y.F."/>
            <person name="Hsu J.L."/>
            <person name="Li C.Y."/>
            <person name="Wang Z.W."/>
            <person name="Zhao X."/>
            <person name="Zhong W.Y."/>
            <person name="Ma X.K."/>
            <person name="Ma L."/>
            <person name="Huang J."/>
            <person name="Chen G.Z."/>
            <person name="Huang M.Z."/>
            <person name="Huang L."/>
            <person name="Peng D.H."/>
            <person name="Luo Y.B."/>
            <person name="Zou S.Q."/>
            <person name="Chen S.P."/>
            <person name="Lan S."/>
            <person name="Tsai W.C."/>
            <person name="Van de Peer Y."/>
            <person name="Liu Z.J."/>
        </authorList>
    </citation>
    <scope>NUCLEOTIDE SEQUENCE [LARGE SCALE GENOMIC DNA]</scope>
    <source>
        <strain evidence="1">Lor288</strain>
    </source>
</reference>
<accession>A0ABR2MFH7</accession>
<evidence type="ECO:0000313" key="2">
    <source>
        <dbReference type="Proteomes" id="UP001412067"/>
    </source>
</evidence>
<dbReference type="EMBL" id="JBBWWR010000008">
    <property type="protein sequence ID" value="KAK8962908.1"/>
    <property type="molecule type" value="Genomic_DNA"/>
</dbReference>
<proteinExistence type="predicted"/>